<reference evidence="11 12" key="1">
    <citation type="submission" date="2024-09" db="EMBL/GenBank/DDBJ databases">
        <authorList>
            <person name="Pan X."/>
        </authorList>
    </citation>
    <scope>NUCLEOTIDE SEQUENCE [LARGE SCALE GENOMIC DNA]</scope>
    <source>
        <strain evidence="11 12">B2969</strain>
    </source>
</reference>
<evidence type="ECO:0000256" key="8">
    <source>
        <dbReference type="ARBA" id="ARBA00035585"/>
    </source>
</evidence>
<keyword evidence="10" id="KW-0915">Sodium</keyword>
<dbReference type="EMBL" id="JBIQWL010000005">
    <property type="protein sequence ID" value="MFH8251638.1"/>
    <property type="molecule type" value="Genomic_DNA"/>
</dbReference>
<dbReference type="Proteomes" id="UP001610861">
    <property type="component" value="Unassembled WGS sequence"/>
</dbReference>
<keyword evidence="12" id="KW-1185">Reference proteome</keyword>
<keyword evidence="2 10" id="KW-1003">Cell membrane</keyword>
<name>A0ABW7QBX6_9MICO</name>
<keyword evidence="3 10" id="KW-0812">Transmembrane</keyword>
<accession>A0ABW7QBX6</accession>
<evidence type="ECO:0000313" key="11">
    <source>
        <dbReference type="EMBL" id="MFH8251638.1"/>
    </source>
</evidence>
<dbReference type="RefSeq" id="WP_397557091.1">
    <property type="nucleotide sequence ID" value="NZ_JBIQWL010000005.1"/>
</dbReference>
<feature type="transmembrane region" description="Helical" evidence="10">
    <location>
        <begin position="103"/>
        <end position="128"/>
    </location>
</feature>
<dbReference type="PANTHER" id="PTHR28259:SF1">
    <property type="entry name" value="FLUORIDE EXPORT PROTEIN 1-RELATED"/>
    <property type="match status" value="1"/>
</dbReference>
<evidence type="ECO:0000256" key="4">
    <source>
        <dbReference type="ARBA" id="ARBA00022989"/>
    </source>
</evidence>
<proteinExistence type="inferred from homology"/>
<keyword evidence="10" id="KW-0406">Ion transport</keyword>
<dbReference type="InterPro" id="IPR003691">
    <property type="entry name" value="FluC"/>
</dbReference>
<comment type="activity regulation">
    <text evidence="10">Na(+) is not transported, but it plays an essential structural role and its presence is essential for fluoride channel function.</text>
</comment>
<feature type="transmembrane region" description="Helical" evidence="10">
    <location>
        <begin position="69"/>
        <end position="91"/>
    </location>
</feature>
<feature type="binding site" evidence="10">
    <location>
        <position position="78"/>
    </location>
    <ligand>
        <name>Na(+)</name>
        <dbReference type="ChEBI" id="CHEBI:29101"/>
        <note>structural</note>
    </ligand>
</feature>
<evidence type="ECO:0000313" key="12">
    <source>
        <dbReference type="Proteomes" id="UP001610861"/>
    </source>
</evidence>
<keyword evidence="6 10" id="KW-0407">Ion channel</keyword>
<feature type="transmembrane region" description="Helical" evidence="10">
    <location>
        <begin position="6"/>
        <end position="24"/>
    </location>
</feature>
<comment type="similarity">
    <text evidence="7 10">Belongs to the fluoride channel Fluc/FEX (TC 1.A.43) family.</text>
</comment>
<evidence type="ECO:0000256" key="7">
    <source>
        <dbReference type="ARBA" id="ARBA00035120"/>
    </source>
</evidence>
<feature type="binding site" evidence="10">
    <location>
        <position position="75"/>
    </location>
    <ligand>
        <name>Na(+)</name>
        <dbReference type="ChEBI" id="CHEBI:29101"/>
        <note>structural</note>
    </ligand>
</feature>
<keyword evidence="10" id="KW-0479">Metal-binding</keyword>
<evidence type="ECO:0000256" key="10">
    <source>
        <dbReference type="HAMAP-Rule" id="MF_00454"/>
    </source>
</evidence>
<feature type="transmembrane region" description="Helical" evidence="10">
    <location>
        <begin position="36"/>
        <end position="57"/>
    </location>
</feature>
<evidence type="ECO:0000256" key="3">
    <source>
        <dbReference type="ARBA" id="ARBA00022692"/>
    </source>
</evidence>
<dbReference type="Pfam" id="PF02537">
    <property type="entry name" value="CRCB"/>
    <property type="match status" value="1"/>
</dbReference>
<evidence type="ECO:0000256" key="2">
    <source>
        <dbReference type="ARBA" id="ARBA00022475"/>
    </source>
</evidence>
<evidence type="ECO:0000256" key="1">
    <source>
        <dbReference type="ARBA" id="ARBA00004651"/>
    </source>
</evidence>
<keyword evidence="4 10" id="KW-1133">Transmembrane helix</keyword>
<protein>
    <recommendedName>
        <fullName evidence="10">Fluoride-specific ion channel FluC</fullName>
    </recommendedName>
</protein>
<evidence type="ECO:0000256" key="9">
    <source>
        <dbReference type="ARBA" id="ARBA00049940"/>
    </source>
</evidence>
<keyword evidence="10" id="KW-0813">Transport</keyword>
<evidence type="ECO:0000256" key="6">
    <source>
        <dbReference type="ARBA" id="ARBA00023303"/>
    </source>
</evidence>
<keyword evidence="5 10" id="KW-0472">Membrane</keyword>
<dbReference type="HAMAP" id="MF_00454">
    <property type="entry name" value="FluC"/>
    <property type="match status" value="1"/>
</dbReference>
<organism evidence="11 12">
    <name type="scientific">Microbacterium alkaliflavum</name>
    <dbReference type="NCBI Taxonomy" id="3248839"/>
    <lineage>
        <taxon>Bacteria</taxon>
        <taxon>Bacillati</taxon>
        <taxon>Actinomycetota</taxon>
        <taxon>Actinomycetes</taxon>
        <taxon>Micrococcales</taxon>
        <taxon>Microbacteriaceae</taxon>
        <taxon>Microbacterium</taxon>
    </lineage>
</organism>
<comment type="subcellular location">
    <subcellularLocation>
        <location evidence="1 10">Cell membrane</location>
        <topology evidence="1 10">Multi-pass membrane protein</topology>
    </subcellularLocation>
</comment>
<gene>
    <name evidence="10" type="primary">fluC</name>
    <name evidence="10" type="synonym">crcB</name>
    <name evidence="11" type="ORF">ACH3VR_14825</name>
</gene>
<comment type="function">
    <text evidence="9 10">Fluoride-specific ion channel. Important for reducing fluoride concentration in the cell, thus reducing its toxicity.</text>
</comment>
<comment type="caution">
    <text evidence="11">The sequence shown here is derived from an EMBL/GenBank/DDBJ whole genome shotgun (WGS) entry which is preliminary data.</text>
</comment>
<evidence type="ECO:0000256" key="5">
    <source>
        <dbReference type="ARBA" id="ARBA00023136"/>
    </source>
</evidence>
<sequence>MTSWTLLLTTAGAGGLGAGLRYLVDVLVMRGRRGAFPLGILVVNATGSFALGLLTGLAPAIGGEWVTTLGVGLLGGYTTFSTVSTETVLLGQRHRRDWAWTNLLGTLGICAFGAALGIGLGRLIAGWIPA</sequence>
<comment type="catalytic activity">
    <reaction evidence="8">
        <text>fluoride(in) = fluoride(out)</text>
        <dbReference type="Rhea" id="RHEA:76159"/>
        <dbReference type="ChEBI" id="CHEBI:17051"/>
    </reaction>
    <physiologicalReaction direction="left-to-right" evidence="8">
        <dbReference type="Rhea" id="RHEA:76160"/>
    </physiologicalReaction>
</comment>
<dbReference type="PANTHER" id="PTHR28259">
    <property type="entry name" value="FLUORIDE EXPORT PROTEIN 1-RELATED"/>
    <property type="match status" value="1"/>
</dbReference>